<reference evidence="1" key="2">
    <citation type="submission" date="2013-05" db="EMBL/GenBank/DDBJ databases">
        <authorList>
            <person name="Carter J.-M."/>
            <person name="Baker S.C."/>
            <person name="Pink R."/>
            <person name="Carter D.R.F."/>
            <person name="Collins A."/>
            <person name="Tomlin J."/>
            <person name="Gibbs M."/>
            <person name="Breuker C.J."/>
        </authorList>
    </citation>
    <scope>NUCLEOTIDE SEQUENCE</scope>
    <source>
        <tissue evidence="1">Ovary</tissue>
    </source>
</reference>
<protein>
    <submittedName>
        <fullName evidence="1">Silkworm transposon mag-like protein</fullName>
    </submittedName>
</protein>
<evidence type="ECO:0000313" key="1">
    <source>
        <dbReference type="EMBL" id="JAA82562.1"/>
    </source>
</evidence>
<accession>S4PUN1</accession>
<reference evidence="1" key="1">
    <citation type="journal article" date="2013" name="BMC Genomics">
        <title>Unscrambling butterfly oogenesis.</title>
        <authorList>
            <person name="Carter J.M."/>
            <person name="Baker S.C."/>
            <person name="Pink R."/>
            <person name="Carter D.R."/>
            <person name="Collins A."/>
            <person name="Tomlin J."/>
            <person name="Gibbs M."/>
            <person name="Breuker C.J."/>
        </authorList>
    </citation>
    <scope>NUCLEOTIDE SEQUENCE</scope>
    <source>
        <tissue evidence="1">Ovary</tissue>
    </source>
</reference>
<dbReference type="AlphaFoldDB" id="S4PUN1"/>
<sequence>ERGLEDAVHTAQKRQMLNARGITRDIECGDSVWVREYGEKNKWAKGVITDRLGSRRFTVGDDNGRLITRHMDQIKP</sequence>
<feature type="non-terminal residue" evidence="1">
    <location>
        <position position="1"/>
    </location>
</feature>
<name>S4PUN1_9NEOP</name>
<organism evidence="1">
    <name type="scientific">Pararge aegeria</name>
    <name type="common">speckled wood butterfly</name>
    <dbReference type="NCBI Taxonomy" id="116150"/>
    <lineage>
        <taxon>Eukaryota</taxon>
        <taxon>Metazoa</taxon>
        <taxon>Ecdysozoa</taxon>
        <taxon>Arthropoda</taxon>
        <taxon>Hexapoda</taxon>
        <taxon>Insecta</taxon>
        <taxon>Pterygota</taxon>
        <taxon>Neoptera</taxon>
        <taxon>Endopterygota</taxon>
        <taxon>Lepidoptera</taxon>
        <taxon>Glossata</taxon>
        <taxon>Ditrysia</taxon>
        <taxon>Papilionoidea</taxon>
        <taxon>Nymphalidae</taxon>
        <taxon>Satyrinae</taxon>
        <taxon>Satyrini</taxon>
        <taxon>Parargina</taxon>
        <taxon>Pararge</taxon>
    </lineage>
</organism>
<dbReference type="EMBL" id="GAIX01009998">
    <property type="protein sequence ID" value="JAA82562.1"/>
    <property type="molecule type" value="Transcribed_RNA"/>
</dbReference>
<proteinExistence type="predicted"/>
<feature type="non-terminal residue" evidence="1">
    <location>
        <position position="76"/>
    </location>
</feature>